<accession>X0Y091</accession>
<name>X0Y091_9ZZZZ</name>
<organism evidence="1">
    <name type="scientific">marine sediment metagenome</name>
    <dbReference type="NCBI Taxonomy" id="412755"/>
    <lineage>
        <taxon>unclassified sequences</taxon>
        <taxon>metagenomes</taxon>
        <taxon>ecological metagenomes</taxon>
    </lineage>
</organism>
<evidence type="ECO:0000313" key="1">
    <source>
        <dbReference type="EMBL" id="GAG30356.1"/>
    </source>
</evidence>
<comment type="caution">
    <text evidence="1">The sequence shown here is derived from an EMBL/GenBank/DDBJ whole genome shotgun (WGS) entry which is preliminary data.</text>
</comment>
<gene>
    <name evidence="1" type="ORF">S01H1_62778</name>
</gene>
<dbReference type="EMBL" id="BARS01041260">
    <property type="protein sequence ID" value="GAG30356.1"/>
    <property type="molecule type" value="Genomic_DNA"/>
</dbReference>
<sequence>MKKSLSVVLLIVFIVAGVFLNESCGKAQASKLRFEISFLSSVHAESITGRVFIMISRNKQREPRLQAGFWMRSVPFFGVDVEGLEPGEKAEIDENTLGFPLKSLRDIPPGDYFVQGLINVYTEFHRSDGHVIWAHKDQWEGQRFNRSPGNLYSEIQSVHLEPSKGYTIKLRLDK</sequence>
<protein>
    <submittedName>
        <fullName evidence="1">Uncharacterized protein</fullName>
    </submittedName>
</protein>
<dbReference type="AlphaFoldDB" id="X0Y091"/>
<reference evidence="1" key="1">
    <citation type="journal article" date="2014" name="Front. Microbiol.">
        <title>High frequency of phylogenetically diverse reductive dehalogenase-homologous genes in deep subseafloor sedimentary metagenomes.</title>
        <authorList>
            <person name="Kawai M."/>
            <person name="Futagami T."/>
            <person name="Toyoda A."/>
            <person name="Takaki Y."/>
            <person name="Nishi S."/>
            <person name="Hori S."/>
            <person name="Arai W."/>
            <person name="Tsubouchi T."/>
            <person name="Morono Y."/>
            <person name="Uchiyama I."/>
            <person name="Ito T."/>
            <person name="Fujiyama A."/>
            <person name="Inagaki F."/>
            <person name="Takami H."/>
        </authorList>
    </citation>
    <scope>NUCLEOTIDE SEQUENCE</scope>
    <source>
        <strain evidence="1">Expedition CK06-06</strain>
    </source>
</reference>
<proteinExistence type="predicted"/>
<feature type="non-terminal residue" evidence="1">
    <location>
        <position position="174"/>
    </location>
</feature>